<dbReference type="InterPro" id="IPR033907">
    <property type="entry name" value="Endolysin_autolysin"/>
</dbReference>
<comment type="catalytic activity">
    <reaction evidence="4">
        <text>Hydrolysis of (1-&gt;4)-beta-linkages between N-acetylmuramic acid and N-acetyl-D-glucosamine residues in a peptidoglycan and between N-acetyl-D-glucosamine residues in chitodextrins.</text>
        <dbReference type="EC" id="3.2.1.17"/>
    </reaction>
</comment>
<dbReference type="PANTHER" id="PTHR38107:SF3">
    <property type="entry name" value="LYSOZYME RRRD-RELATED"/>
    <property type="match status" value="1"/>
</dbReference>
<organism evidence="6 7">
    <name type="scientific">Rubrivivax rivuli</name>
    <dbReference type="NCBI Taxonomy" id="1862385"/>
    <lineage>
        <taxon>Bacteria</taxon>
        <taxon>Pseudomonadati</taxon>
        <taxon>Pseudomonadota</taxon>
        <taxon>Betaproteobacteria</taxon>
        <taxon>Burkholderiales</taxon>
        <taxon>Sphaerotilaceae</taxon>
        <taxon>Rubrivivax</taxon>
    </lineage>
</organism>
<comment type="caution">
    <text evidence="6">The sequence shown here is derived from an EMBL/GenBank/DDBJ whole genome shotgun (WGS) entry which is preliminary data.</text>
</comment>
<evidence type="ECO:0000256" key="3">
    <source>
        <dbReference type="ARBA" id="ARBA00023200"/>
    </source>
</evidence>
<name>A0A437RH68_9BURK</name>
<gene>
    <name evidence="6" type="ORF">EOE66_09550</name>
</gene>
<evidence type="ECO:0000256" key="4">
    <source>
        <dbReference type="RuleBase" id="RU003788"/>
    </source>
</evidence>
<reference evidence="6 7" key="1">
    <citation type="submission" date="2019-01" db="EMBL/GenBank/DDBJ databases">
        <authorList>
            <person name="Chen W.-M."/>
        </authorList>
    </citation>
    <scope>NUCLEOTIDE SEQUENCE [LARGE SCALE GENOMIC DNA]</scope>
    <source>
        <strain evidence="6 7">KYPY4</strain>
    </source>
</reference>
<dbReference type="SUPFAM" id="SSF53955">
    <property type="entry name" value="Lysozyme-like"/>
    <property type="match status" value="1"/>
</dbReference>
<evidence type="ECO:0000313" key="6">
    <source>
        <dbReference type="EMBL" id="RVU46102.1"/>
    </source>
</evidence>
<keyword evidence="5" id="KW-1133">Transmembrane helix</keyword>
<dbReference type="Pfam" id="PF00959">
    <property type="entry name" value="Phage_lysozyme"/>
    <property type="match status" value="1"/>
</dbReference>
<keyword evidence="1 4" id="KW-0929">Antimicrobial</keyword>
<evidence type="ECO:0000256" key="1">
    <source>
        <dbReference type="ARBA" id="ARBA00022529"/>
    </source>
</evidence>
<keyword evidence="2 4" id="KW-0081">Bacteriolytic enzyme</keyword>
<dbReference type="EC" id="3.2.1.17" evidence="4"/>
<dbReference type="Proteomes" id="UP000285575">
    <property type="component" value="Unassembled WGS sequence"/>
</dbReference>
<dbReference type="PANTHER" id="PTHR38107">
    <property type="match status" value="1"/>
</dbReference>
<dbReference type="GO" id="GO:0003796">
    <property type="term" value="F:lysozyme activity"/>
    <property type="evidence" value="ECO:0007669"/>
    <property type="project" value="UniProtKB-EC"/>
</dbReference>
<dbReference type="EMBL" id="SACR01000003">
    <property type="protein sequence ID" value="RVU46102.1"/>
    <property type="molecule type" value="Genomic_DNA"/>
</dbReference>
<evidence type="ECO:0000313" key="7">
    <source>
        <dbReference type="Proteomes" id="UP000285575"/>
    </source>
</evidence>
<keyword evidence="4" id="KW-0326">Glycosidase</keyword>
<dbReference type="InterPro" id="IPR023347">
    <property type="entry name" value="Lysozyme_dom_sf"/>
</dbReference>
<keyword evidence="5" id="KW-0472">Membrane</keyword>
<accession>A0A437RH68</accession>
<evidence type="ECO:0000256" key="2">
    <source>
        <dbReference type="ARBA" id="ARBA00022638"/>
    </source>
</evidence>
<evidence type="ECO:0000256" key="5">
    <source>
        <dbReference type="SAM" id="Phobius"/>
    </source>
</evidence>
<feature type="transmembrane region" description="Helical" evidence="5">
    <location>
        <begin position="6"/>
        <end position="26"/>
    </location>
</feature>
<dbReference type="GO" id="GO:0042742">
    <property type="term" value="P:defense response to bacterium"/>
    <property type="evidence" value="ECO:0007669"/>
    <property type="project" value="UniProtKB-KW"/>
</dbReference>
<dbReference type="InterPro" id="IPR051018">
    <property type="entry name" value="Bacteriophage_GH24"/>
</dbReference>
<dbReference type="Gene3D" id="1.10.530.40">
    <property type="match status" value="1"/>
</dbReference>
<protein>
    <recommendedName>
        <fullName evidence="4">Lysozyme</fullName>
        <ecNumber evidence="4">3.2.1.17</ecNumber>
    </recommendedName>
</protein>
<keyword evidence="7" id="KW-1185">Reference proteome</keyword>
<dbReference type="OrthoDB" id="5327667at2"/>
<dbReference type="RefSeq" id="WP_128228468.1">
    <property type="nucleotide sequence ID" value="NZ_SACR01000003.1"/>
</dbReference>
<dbReference type="InterPro" id="IPR002196">
    <property type="entry name" value="Glyco_hydro_24"/>
</dbReference>
<proteinExistence type="inferred from homology"/>
<keyword evidence="4" id="KW-0378">Hydrolase</keyword>
<dbReference type="InterPro" id="IPR023346">
    <property type="entry name" value="Lysozyme-like_dom_sf"/>
</dbReference>
<comment type="similarity">
    <text evidence="4">Belongs to the glycosyl hydrolase 24 family.</text>
</comment>
<dbReference type="CDD" id="cd00737">
    <property type="entry name" value="lyz_endolysin_autolysin"/>
    <property type="match status" value="1"/>
</dbReference>
<dbReference type="AlphaFoldDB" id="A0A437RH68"/>
<dbReference type="GO" id="GO:0016998">
    <property type="term" value="P:cell wall macromolecule catabolic process"/>
    <property type="evidence" value="ECO:0007669"/>
    <property type="project" value="InterPro"/>
</dbReference>
<dbReference type="GO" id="GO:0009253">
    <property type="term" value="P:peptidoglycan catabolic process"/>
    <property type="evidence" value="ECO:0007669"/>
    <property type="project" value="InterPro"/>
</dbReference>
<dbReference type="GO" id="GO:0031640">
    <property type="term" value="P:killing of cells of another organism"/>
    <property type="evidence" value="ECO:0007669"/>
    <property type="project" value="UniProtKB-KW"/>
</dbReference>
<sequence length="212" mass="23447">MNNEAAAALTVTAAAVLLLVSGVLVWRRDRGPSYVTQDPEAAPTWADSFGLAMANLGQAVTGSAVASLQPSAQLLAMLKEGEALRLQRYRLGDGGWTIGFGRYYRDGGEEPPEWISREQAEAWFLEDVEARAARWVRAYVETPLQQHQFDALVHMAYNLSPRSFRTIAQAVNEGQDPEAAALQFVRAGTHLERGLRNRRAREIALYRTGNYA</sequence>
<keyword evidence="3" id="KW-1035">Host cytoplasm</keyword>
<keyword evidence="5" id="KW-0812">Transmembrane</keyword>